<reference key="1">
    <citation type="submission" date="2007-01" db="EMBL/GenBank/DDBJ databases">
        <title>The Genome Sequence of Puccinia graminis f. sp. tritici Strain CRL 75-36-700-3.</title>
        <authorList>
            <consortium name="The Broad Institute Genome Sequencing Platform"/>
            <person name="Birren B."/>
            <person name="Lander E."/>
            <person name="Galagan J."/>
            <person name="Nusbaum C."/>
            <person name="Devon K."/>
            <person name="Cuomo C."/>
            <person name="Jaffe D."/>
            <person name="Butler J."/>
            <person name="Alvarez P."/>
            <person name="Gnerre S."/>
            <person name="Grabherr M."/>
            <person name="Mauceli E."/>
            <person name="Brockman W."/>
            <person name="Young S."/>
            <person name="LaButti K."/>
            <person name="Sykes S."/>
            <person name="DeCaprio D."/>
            <person name="Crawford M."/>
            <person name="Koehrsen M."/>
            <person name="Engels R."/>
            <person name="Montgomery P."/>
            <person name="Pearson M."/>
            <person name="Howarth C."/>
            <person name="Larson L."/>
            <person name="White J."/>
            <person name="Zeng Q."/>
            <person name="Kodira C."/>
            <person name="Yandava C."/>
            <person name="Alvarado L."/>
            <person name="O'Leary S."/>
            <person name="Szabo L."/>
            <person name="Dean R."/>
            <person name="Schein J."/>
        </authorList>
    </citation>
    <scope>NUCLEOTIDE SEQUENCE</scope>
    <source>
        <strain>CRL 75-36-700-3</strain>
    </source>
</reference>
<dbReference type="EMBL" id="DS178270">
    <property type="protein sequence ID" value="EFP78500.1"/>
    <property type="molecule type" value="Genomic_DNA"/>
</dbReference>
<organism evidence="2 3">
    <name type="scientific">Puccinia graminis f. sp. tritici (strain CRL 75-36-700-3 / race SCCL)</name>
    <name type="common">Black stem rust fungus</name>
    <dbReference type="NCBI Taxonomy" id="418459"/>
    <lineage>
        <taxon>Eukaryota</taxon>
        <taxon>Fungi</taxon>
        <taxon>Dikarya</taxon>
        <taxon>Basidiomycota</taxon>
        <taxon>Pucciniomycotina</taxon>
        <taxon>Pucciniomycetes</taxon>
        <taxon>Pucciniales</taxon>
        <taxon>Pucciniaceae</taxon>
        <taxon>Puccinia</taxon>
    </lineage>
</organism>
<keyword evidence="3" id="KW-1185">Reference proteome</keyword>
<evidence type="ECO:0000313" key="2">
    <source>
        <dbReference type="EMBL" id="EFP78500.1"/>
    </source>
</evidence>
<feature type="compositionally biased region" description="Polar residues" evidence="1">
    <location>
        <begin position="1"/>
        <end position="16"/>
    </location>
</feature>
<evidence type="ECO:0000256" key="1">
    <source>
        <dbReference type="SAM" id="MobiDB-lite"/>
    </source>
</evidence>
<dbReference type="OrthoDB" id="10483706at2759"/>
<dbReference type="KEGG" id="pgr:PGTG_04456"/>
<dbReference type="HOGENOM" id="CLU_2251412_0_0_1"/>
<gene>
    <name evidence="2" type="ORF">PGTG_04456</name>
</gene>
<feature type="region of interest" description="Disordered" evidence="1">
    <location>
        <begin position="1"/>
        <end position="54"/>
    </location>
</feature>
<evidence type="ECO:0000313" key="3">
    <source>
        <dbReference type="Proteomes" id="UP000008783"/>
    </source>
</evidence>
<dbReference type="InParanoid" id="E3K2D1"/>
<dbReference type="RefSeq" id="XP_003322919.1">
    <property type="nucleotide sequence ID" value="XM_003322871.1"/>
</dbReference>
<sequence>MASSPRLLTSTRTPSSPGFDFQRMANRATPPPSLNGVPIPHLGTGDQKSTPTAVPIHGPEYTDCDGDALKAQLDSHMVLQAGLGTGPSPACPCATEAWASAQGA</sequence>
<reference evidence="3" key="2">
    <citation type="journal article" date="2011" name="Proc. Natl. Acad. Sci. U.S.A.">
        <title>Obligate biotrophy features unraveled by the genomic analysis of rust fungi.</title>
        <authorList>
            <person name="Duplessis S."/>
            <person name="Cuomo C.A."/>
            <person name="Lin Y.-C."/>
            <person name="Aerts A."/>
            <person name="Tisserant E."/>
            <person name="Veneault-Fourrey C."/>
            <person name="Joly D.L."/>
            <person name="Hacquard S."/>
            <person name="Amselem J."/>
            <person name="Cantarel B.L."/>
            <person name="Chiu R."/>
            <person name="Coutinho P.M."/>
            <person name="Feau N."/>
            <person name="Field M."/>
            <person name="Frey P."/>
            <person name="Gelhaye E."/>
            <person name="Goldberg J."/>
            <person name="Grabherr M.G."/>
            <person name="Kodira C.D."/>
            <person name="Kohler A."/>
            <person name="Kuees U."/>
            <person name="Lindquist E.A."/>
            <person name="Lucas S.M."/>
            <person name="Mago R."/>
            <person name="Mauceli E."/>
            <person name="Morin E."/>
            <person name="Murat C."/>
            <person name="Pangilinan J.L."/>
            <person name="Park R."/>
            <person name="Pearson M."/>
            <person name="Quesneville H."/>
            <person name="Rouhier N."/>
            <person name="Sakthikumar S."/>
            <person name="Salamov A.A."/>
            <person name="Schmutz J."/>
            <person name="Selles B."/>
            <person name="Shapiro H."/>
            <person name="Tanguay P."/>
            <person name="Tuskan G.A."/>
            <person name="Henrissat B."/>
            <person name="Van de Peer Y."/>
            <person name="Rouze P."/>
            <person name="Ellis J.G."/>
            <person name="Dodds P.N."/>
            <person name="Schein J.E."/>
            <person name="Zhong S."/>
            <person name="Hamelin R.C."/>
            <person name="Grigoriev I.V."/>
            <person name="Szabo L.J."/>
            <person name="Martin F."/>
        </authorList>
    </citation>
    <scope>NUCLEOTIDE SEQUENCE [LARGE SCALE GENOMIC DNA]</scope>
    <source>
        <strain evidence="3">CRL 75-36-700-3 / race SCCL</strain>
    </source>
</reference>
<proteinExistence type="predicted"/>
<dbReference type="GeneID" id="10536181"/>
<dbReference type="VEuPathDB" id="FungiDB:PGTG_04456"/>
<dbReference type="Proteomes" id="UP000008783">
    <property type="component" value="Unassembled WGS sequence"/>
</dbReference>
<accession>E3K2D1</accession>
<dbReference type="AlphaFoldDB" id="E3K2D1"/>
<protein>
    <submittedName>
        <fullName evidence="2">Uncharacterized protein</fullName>
    </submittedName>
</protein>
<name>E3K2D1_PUCGT</name>